<dbReference type="SUPFAM" id="SSF55811">
    <property type="entry name" value="Nudix"/>
    <property type="match status" value="1"/>
</dbReference>
<keyword evidence="3" id="KW-1185">Reference proteome</keyword>
<sequence length="311" mass="35001">MPEAILLRLDAVIIAVTAQIPRVLSVRDASAADALPSGPLDLETHLTLERGVRERVAEQSGFQLGYVEQLYTFGDRYRDPCERAGGPRVISSAYIALVREHALPDGFAAHWQDCYAYLPWEDWRRGRPALIDAALAPALHRWAGRDKRRRERVDLTFGLESAPWDPERTLERYELLWEAGIVIEAARENIAAQELPAAAVGRGMALDHRRILATALGRLRGKIKYRPVVFELLPASFTLLQLLHVVEALAGNRLHKQNFRRLVESAGLVEGTGQLDHATGGRPAELFRFRHEVFRERPAPGVYFPGAWWGR</sequence>
<dbReference type="OrthoDB" id="542521at2"/>
<dbReference type="PIRSF" id="PIRSF019423">
    <property type="entry name" value="NMN_biosyn"/>
    <property type="match status" value="1"/>
</dbReference>
<dbReference type="KEGG" id="xbc:ELE36_17460"/>
<dbReference type="EMBL" id="CP035704">
    <property type="protein sequence ID" value="QBB72007.1"/>
    <property type="molecule type" value="Genomic_DNA"/>
</dbReference>
<name>A0A411HNE3_9GAMM</name>
<evidence type="ECO:0000313" key="2">
    <source>
        <dbReference type="EMBL" id="QBB72007.1"/>
    </source>
</evidence>
<dbReference type="AlphaFoldDB" id="A0A411HNE3"/>
<dbReference type="Gene3D" id="3.90.79.10">
    <property type="entry name" value="Nucleoside Triphosphate Pyrophosphohydrolase"/>
    <property type="match status" value="1"/>
</dbReference>
<dbReference type="InterPro" id="IPR036388">
    <property type="entry name" value="WH-like_DNA-bd_sf"/>
</dbReference>
<feature type="domain" description="NrtR DNA-binding winged helix" evidence="1">
    <location>
        <begin position="229"/>
        <end position="289"/>
    </location>
</feature>
<dbReference type="Pfam" id="PF21906">
    <property type="entry name" value="WHD_NrtR"/>
    <property type="match status" value="1"/>
</dbReference>
<proteinExistence type="predicted"/>
<gene>
    <name evidence="2" type="ORF">ELE36_17460</name>
</gene>
<evidence type="ECO:0000313" key="3">
    <source>
        <dbReference type="Proteomes" id="UP000291562"/>
    </source>
</evidence>
<dbReference type="SUPFAM" id="SSF46785">
    <property type="entry name" value="Winged helix' DNA-binding domain"/>
    <property type="match status" value="1"/>
</dbReference>
<dbReference type="InterPro" id="IPR015797">
    <property type="entry name" value="NUDIX_hydrolase-like_dom_sf"/>
</dbReference>
<dbReference type="InterPro" id="IPR036390">
    <property type="entry name" value="WH_DNA-bd_sf"/>
</dbReference>
<dbReference type="InterPro" id="IPR011213">
    <property type="entry name" value="NMN_biosyn"/>
</dbReference>
<reference evidence="2 3" key="1">
    <citation type="submission" date="2019-01" db="EMBL/GenBank/DDBJ databases">
        <title>Pseudolysobacter antarctica gen. nov., sp. nov., isolated from Fildes Peninsula, Antarctica.</title>
        <authorList>
            <person name="Wei Z."/>
            <person name="Peng F."/>
        </authorList>
    </citation>
    <scope>NUCLEOTIDE SEQUENCE [LARGE SCALE GENOMIC DNA]</scope>
    <source>
        <strain evidence="2 3">AQ6-296</strain>
    </source>
</reference>
<organism evidence="2 3">
    <name type="scientific">Pseudolysobacter antarcticus</name>
    <dbReference type="NCBI Taxonomy" id="2511995"/>
    <lineage>
        <taxon>Bacteria</taxon>
        <taxon>Pseudomonadati</taxon>
        <taxon>Pseudomonadota</taxon>
        <taxon>Gammaproteobacteria</taxon>
        <taxon>Lysobacterales</taxon>
        <taxon>Rhodanobacteraceae</taxon>
        <taxon>Pseudolysobacter</taxon>
    </lineage>
</organism>
<protein>
    <submittedName>
        <fullName evidence="2">NAD regulator</fullName>
    </submittedName>
</protein>
<dbReference type="Gene3D" id="1.10.10.10">
    <property type="entry name" value="Winged helix-like DNA-binding domain superfamily/Winged helix DNA-binding domain"/>
    <property type="match status" value="1"/>
</dbReference>
<accession>A0A411HNE3</accession>
<dbReference type="Proteomes" id="UP000291562">
    <property type="component" value="Chromosome"/>
</dbReference>
<dbReference type="RefSeq" id="WP_129835567.1">
    <property type="nucleotide sequence ID" value="NZ_CP035704.1"/>
</dbReference>
<evidence type="ECO:0000259" key="1">
    <source>
        <dbReference type="Pfam" id="PF21906"/>
    </source>
</evidence>
<dbReference type="InterPro" id="IPR054105">
    <property type="entry name" value="WHD_NrtR"/>
</dbReference>